<dbReference type="AlphaFoldDB" id="A0AAN7PAY5"/>
<evidence type="ECO:0000313" key="1">
    <source>
        <dbReference type="EMBL" id="KAK4880463.1"/>
    </source>
</evidence>
<name>A0AAN7PAY5_9COLE</name>
<sequence>MTFFKDFYANCNVDELQAVGCDGTVINTGLKNGVIRQLEKSIGRLLQWQVCLLHTKELPLRYLMQHLDRKTNDPEGFSGAIGKTLENCAKLSVVAFEPIEAELPIIDPNELSTDQKYLFDICKRISRGDISSSLSLRDPGKLTTANRIFRL</sequence>
<organism evidence="1 2">
    <name type="scientific">Aquatica leii</name>
    <dbReference type="NCBI Taxonomy" id="1421715"/>
    <lineage>
        <taxon>Eukaryota</taxon>
        <taxon>Metazoa</taxon>
        <taxon>Ecdysozoa</taxon>
        <taxon>Arthropoda</taxon>
        <taxon>Hexapoda</taxon>
        <taxon>Insecta</taxon>
        <taxon>Pterygota</taxon>
        <taxon>Neoptera</taxon>
        <taxon>Endopterygota</taxon>
        <taxon>Coleoptera</taxon>
        <taxon>Polyphaga</taxon>
        <taxon>Elateriformia</taxon>
        <taxon>Elateroidea</taxon>
        <taxon>Lampyridae</taxon>
        <taxon>Luciolinae</taxon>
        <taxon>Aquatica</taxon>
    </lineage>
</organism>
<dbReference type="Proteomes" id="UP001353858">
    <property type="component" value="Unassembled WGS sequence"/>
</dbReference>
<reference evidence="2" key="1">
    <citation type="submission" date="2023-01" db="EMBL/GenBank/DDBJ databases">
        <title>Key to firefly adult light organ development and bioluminescence: homeobox transcription factors regulate luciferase expression and transportation to peroxisome.</title>
        <authorList>
            <person name="Fu X."/>
        </authorList>
    </citation>
    <scope>NUCLEOTIDE SEQUENCE [LARGE SCALE GENOMIC DNA]</scope>
</reference>
<evidence type="ECO:0000313" key="2">
    <source>
        <dbReference type="Proteomes" id="UP001353858"/>
    </source>
</evidence>
<accession>A0AAN7PAY5</accession>
<proteinExistence type="predicted"/>
<protein>
    <submittedName>
        <fullName evidence="1">Uncharacterized protein</fullName>
    </submittedName>
</protein>
<keyword evidence="2" id="KW-1185">Reference proteome</keyword>
<gene>
    <name evidence="1" type="ORF">RN001_008609</name>
</gene>
<dbReference type="EMBL" id="JARPUR010000003">
    <property type="protein sequence ID" value="KAK4880463.1"/>
    <property type="molecule type" value="Genomic_DNA"/>
</dbReference>
<comment type="caution">
    <text evidence="1">The sequence shown here is derived from an EMBL/GenBank/DDBJ whole genome shotgun (WGS) entry which is preliminary data.</text>
</comment>